<dbReference type="NCBIfam" id="TIGR02221">
    <property type="entry name" value="cas_TM1812"/>
    <property type="match status" value="1"/>
</dbReference>
<dbReference type="AlphaFoldDB" id="A0A7C5PMW2"/>
<dbReference type="SUPFAM" id="SSF160980">
    <property type="entry name" value="SSO1389-like"/>
    <property type="match status" value="1"/>
</dbReference>
<reference evidence="1" key="1">
    <citation type="journal article" date="2020" name="mSystems">
        <title>Genome- and Community-Level Interaction Insights into Carbon Utilization and Element Cycling Functions of Hydrothermarchaeota in Hydrothermal Sediment.</title>
        <authorList>
            <person name="Zhou Z."/>
            <person name="Liu Y."/>
            <person name="Xu W."/>
            <person name="Pan J."/>
            <person name="Luo Z.H."/>
            <person name="Li M."/>
        </authorList>
    </citation>
    <scope>NUCLEOTIDE SEQUENCE [LARGE SCALE GENOMIC DNA]</scope>
    <source>
        <strain evidence="1">SpSt-1019</strain>
    </source>
</reference>
<dbReference type="Pfam" id="PF09620">
    <property type="entry name" value="Cas_csx3"/>
    <property type="match status" value="1"/>
</dbReference>
<dbReference type="EMBL" id="DRUY01000187">
    <property type="protein sequence ID" value="HHI66013.1"/>
    <property type="molecule type" value="Genomic_DNA"/>
</dbReference>
<sequence>MDELERDELISFLGTGDYKVANYFISGDEDNLFSTKYAPIAIAKLTNIEKIILLLTKESKKMHLEEFLREAGNLFIEVECRDIPEGVREEERWQIWDIVIGCTEGKGKISFDITHSYRLIPFYVFLTIEFLQNIRGIKLGGLYYGLYDKSKERHPIINLNEILDILSWINFSSFFVKTGIFPKDAKELVRNVHARAYKIDSPLKPKILQKIAGNFESISSSLNLAQEINIDKYTTELIKNLENEPDLVKEANYLAKPFEKIFEKVKDEYKSVTLDEQCADFVYANRAIIKAQWCLRHGLLTQSILLLREALINAFIEDESELINRDKREKIFKVCNFLASSHRNEENKFFKAIDKVTNLRNLVAHCGYNENLLDEKSIEKKIEEIITLVKSAICEENINGVKDLLNRQTIKIDLSKLYKDVAKVDEIELYKNKALEIAGNGNDIVLTGNAPVWMYLYIAHALHGKAKSLTYSSPVLEELVIFDHNPY</sequence>
<evidence type="ECO:0000313" key="1">
    <source>
        <dbReference type="EMBL" id="HHI66013.1"/>
    </source>
</evidence>
<dbReference type="InterPro" id="IPR011742">
    <property type="entry name" value="CRISPR-assoc_prot_TM1812"/>
</dbReference>
<organism evidence="1">
    <name type="scientific">Thermodesulfobium narugense</name>
    <dbReference type="NCBI Taxonomy" id="184064"/>
    <lineage>
        <taxon>Bacteria</taxon>
        <taxon>Pseudomonadati</taxon>
        <taxon>Thermodesulfobiota</taxon>
        <taxon>Thermodesulfobiia</taxon>
        <taxon>Thermodesulfobiales</taxon>
        <taxon>Thermodesulfobiaceae</taxon>
        <taxon>Thermodesulfobium</taxon>
    </lineage>
</organism>
<proteinExistence type="predicted"/>
<gene>
    <name evidence="1" type="ORF">ENL70_05655</name>
</gene>
<accession>A0A7C5PMW2</accession>
<name>A0A7C5PMW2_9BACT</name>
<dbReference type="InterPro" id="IPR013409">
    <property type="entry name" value="CRISPR-assoc_prot_Crn3/Csx3"/>
</dbReference>
<comment type="caution">
    <text evidence="1">The sequence shown here is derived from an EMBL/GenBank/DDBJ whole genome shotgun (WGS) entry which is preliminary data.</text>
</comment>
<protein>
    <submittedName>
        <fullName evidence="1">TIGR02221 family CRISPR-associated protein</fullName>
    </submittedName>
</protein>